<evidence type="ECO:0000313" key="2">
    <source>
        <dbReference type="Proteomes" id="UP000001979"/>
    </source>
</evidence>
<organism evidence="1 2">
    <name type="scientific">Methanococcoides burtonii (strain DSM 6242 / NBRC 107633 / OCM 468 / ACE-M)</name>
    <dbReference type="NCBI Taxonomy" id="259564"/>
    <lineage>
        <taxon>Archaea</taxon>
        <taxon>Methanobacteriati</taxon>
        <taxon>Methanobacteriota</taxon>
        <taxon>Stenosarchaea group</taxon>
        <taxon>Methanomicrobia</taxon>
        <taxon>Methanosarcinales</taxon>
        <taxon>Methanosarcinaceae</taxon>
        <taxon>Methanococcoides</taxon>
    </lineage>
</organism>
<gene>
    <name evidence="1" type="ordered locus">Mbur_0348</name>
</gene>
<protein>
    <submittedName>
        <fullName evidence="1">Uncharacterized protein</fullName>
    </submittedName>
</protein>
<dbReference type="AlphaFoldDB" id="Q12YY3"/>
<dbReference type="HOGENOM" id="CLU_081492_0_0_2"/>
<dbReference type="Proteomes" id="UP000001979">
    <property type="component" value="Chromosome"/>
</dbReference>
<dbReference type="RefSeq" id="WP_011498505.1">
    <property type="nucleotide sequence ID" value="NC_007955.1"/>
</dbReference>
<reference evidence="2" key="1">
    <citation type="journal article" date="2009" name="ISME J.">
        <title>The genome sequence of the psychrophilic archaeon, Methanococcoides burtonii: the role of genome evolution in cold adaptation.</title>
        <authorList>
            <person name="Allen M.A."/>
            <person name="Lauro F.M."/>
            <person name="Williams T.J."/>
            <person name="Burg D."/>
            <person name="Siddiqui K.S."/>
            <person name="De Francisci D."/>
            <person name="Chong K.W."/>
            <person name="Pilak O."/>
            <person name="Chew H.H."/>
            <person name="De Maere M.Z."/>
            <person name="Ting L."/>
            <person name="Katrib M."/>
            <person name="Ng C."/>
            <person name="Sowers K.R."/>
            <person name="Galperin M.Y."/>
            <person name="Anderson I.J."/>
            <person name="Ivanova N."/>
            <person name="Dalin E."/>
            <person name="Martinez M."/>
            <person name="Lapidus A."/>
            <person name="Hauser L."/>
            <person name="Land M."/>
            <person name="Thomas T."/>
            <person name="Cavicchioli R."/>
        </authorList>
    </citation>
    <scope>NUCLEOTIDE SEQUENCE [LARGE SCALE GENOMIC DNA]</scope>
    <source>
        <strain evidence="2">DSM 6242 / NBRC 107633 / OCM 468 / ACE-M</strain>
    </source>
</reference>
<proteinExistence type="predicted"/>
<dbReference type="KEGG" id="mbu:Mbur_0348"/>
<sequence length="254" mass="28003">MGDAEGFDQSMIDTLMTSAEGDTVESKVADLEVELVEIKGSVKQLLLDIRETMSTIENPFQNVQALANITAPVTAQAPEPPVNTTPIVEPIVDTPTIEPPVNIPPVDAIPDACEVRSVSQNIPGFTDNNKANFAMGVNDYAQKANGISDLKLTDPLSLHKTIVWGKDMVKKYDSETMPELLDIFSLLGYLPENTKKILLKITNILYENNDLDESVMDLFRLSRILNPDDSSLDSMVLDYVLNEQNMEKTCQAKS</sequence>
<dbReference type="GeneID" id="3998712"/>
<name>Q12YY3_METBU</name>
<dbReference type="EMBL" id="CP000300">
    <property type="protein sequence ID" value="ABE51343.1"/>
    <property type="molecule type" value="Genomic_DNA"/>
</dbReference>
<accession>Q12YY3</accession>
<keyword evidence="2" id="KW-1185">Reference proteome</keyword>
<evidence type="ECO:0000313" key="1">
    <source>
        <dbReference type="EMBL" id="ABE51343.1"/>
    </source>
</evidence>
<dbReference type="STRING" id="259564.Mbur_0348"/>
<dbReference type="OrthoDB" id="142358at2157"/>